<dbReference type="SUPFAM" id="SSF54897">
    <property type="entry name" value="Protease propeptides/inhibitors"/>
    <property type="match status" value="1"/>
</dbReference>
<reference evidence="1" key="2">
    <citation type="journal article" date="2020" name="Nat. Commun.">
        <title>Large-scale genome sequencing of mycorrhizal fungi provides insights into the early evolution of symbiotic traits.</title>
        <authorList>
            <person name="Miyauchi S."/>
            <person name="Kiss E."/>
            <person name="Kuo A."/>
            <person name="Drula E."/>
            <person name="Kohler A."/>
            <person name="Sanchez-Garcia M."/>
            <person name="Morin E."/>
            <person name="Andreopoulos B."/>
            <person name="Barry K.W."/>
            <person name="Bonito G."/>
            <person name="Buee M."/>
            <person name="Carver A."/>
            <person name="Chen C."/>
            <person name="Cichocki N."/>
            <person name="Clum A."/>
            <person name="Culley D."/>
            <person name="Crous P.W."/>
            <person name="Fauchery L."/>
            <person name="Girlanda M."/>
            <person name="Hayes R.D."/>
            <person name="Keri Z."/>
            <person name="LaButti K."/>
            <person name="Lipzen A."/>
            <person name="Lombard V."/>
            <person name="Magnuson J."/>
            <person name="Maillard F."/>
            <person name="Murat C."/>
            <person name="Nolan M."/>
            <person name="Ohm R.A."/>
            <person name="Pangilinan J."/>
            <person name="Pereira M.F."/>
            <person name="Perotto S."/>
            <person name="Peter M."/>
            <person name="Pfister S."/>
            <person name="Riley R."/>
            <person name="Sitrit Y."/>
            <person name="Stielow J.B."/>
            <person name="Szollosi G."/>
            <person name="Zifcakova L."/>
            <person name="Stursova M."/>
            <person name="Spatafora J.W."/>
            <person name="Tedersoo L."/>
            <person name="Vaario L.M."/>
            <person name="Yamada A."/>
            <person name="Yan M."/>
            <person name="Wang P."/>
            <person name="Xu J."/>
            <person name="Bruns T."/>
            <person name="Baldrian P."/>
            <person name="Vilgalys R."/>
            <person name="Dunand C."/>
            <person name="Henrissat B."/>
            <person name="Grigoriev I.V."/>
            <person name="Hibbett D."/>
            <person name="Nagy L.G."/>
            <person name="Martin F.M."/>
        </authorList>
    </citation>
    <scope>NUCLEOTIDE SEQUENCE</scope>
    <source>
        <strain evidence="1">Prilba</strain>
    </source>
</reference>
<dbReference type="AlphaFoldDB" id="A0A9P5N045"/>
<comment type="caution">
    <text evidence="1">The sequence shown here is derived from an EMBL/GenBank/DDBJ whole genome shotgun (WGS) entry which is preliminary data.</text>
</comment>
<dbReference type="OrthoDB" id="5518345at2759"/>
<organism evidence="1 2">
    <name type="scientific">Russula ochroleuca</name>
    <dbReference type="NCBI Taxonomy" id="152965"/>
    <lineage>
        <taxon>Eukaryota</taxon>
        <taxon>Fungi</taxon>
        <taxon>Dikarya</taxon>
        <taxon>Basidiomycota</taxon>
        <taxon>Agaricomycotina</taxon>
        <taxon>Agaricomycetes</taxon>
        <taxon>Russulales</taxon>
        <taxon>Russulaceae</taxon>
        <taxon>Russula</taxon>
    </lineage>
</organism>
<dbReference type="Gene3D" id="3.30.70.80">
    <property type="entry name" value="Peptidase S8 propeptide/proteinase inhibitor I9"/>
    <property type="match status" value="1"/>
</dbReference>
<evidence type="ECO:0000313" key="1">
    <source>
        <dbReference type="EMBL" id="KAF8482921.1"/>
    </source>
</evidence>
<dbReference type="InterPro" id="IPR037045">
    <property type="entry name" value="S8pro/Inhibitor_I9_sf"/>
</dbReference>
<keyword evidence="2" id="KW-1185">Reference proteome</keyword>
<evidence type="ECO:0000313" key="2">
    <source>
        <dbReference type="Proteomes" id="UP000759537"/>
    </source>
</evidence>
<dbReference type="Proteomes" id="UP000759537">
    <property type="component" value="Unassembled WGS sequence"/>
</dbReference>
<protein>
    <submittedName>
        <fullName evidence="1">Uncharacterized protein</fullName>
    </submittedName>
</protein>
<gene>
    <name evidence="1" type="ORF">DFH94DRAFT_691081</name>
</gene>
<dbReference type="EMBL" id="WHVB01000005">
    <property type="protein sequence ID" value="KAF8482921.1"/>
    <property type="molecule type" value="Genomic_DNA"/>
</dbReference>
<reference evidence="1" key="1">
    <citation type="submission" date="2019-10" db="EMBL/GenBank/DDBJ databases">
        <authorList>
            <consortium name="DOE Joint Genome Institute"/>
            <person name="Kuo A."/>
            <person name="Miyauchi S."/>
            <person name="Kiss E."/>
            <person name="Drula E."/>
            <person name="Kohler A."/>
            <person name="Sanchez-Garcia M."/>
            <person name="Andreopoulos B."/>
            <person name="Barry K.W."/>
            <person name="Bonito G."/>
            <person name="Buee M."/>
            <person name="Carver A."/>
            <person name="Chen C."/>
            <person name="Cichocki N."/>
            <person name="Clum A."/>
            <person name="Culley D."/>
            <person name="Crous P.W."/>
            <person name="Fauchery L."/>
            <person name="Girlanda M."/>
            <person name="Hayes R."/>
            <person name="Keri Z."/>
            <person name="LaButti K."/>
            <person name="Lipzen A."/>
            <person name="Lombard V."/>
            <person name="Magnuson J."/>
            <person name="Maillard F."/>
            <person name="Morin E."/>
            <person name="Murat C."/>
            <person name="Nolan M."/>
            <person name="Ohm R."/>
            <person name="Pangilinan J."/>
            <person name="Pereira M."/>
            <person name="Perotto S."/>
            <person name="Peter M."/>
            <person name="Riley R."/>
            <person name="Sitrit Y."/>
            <person name="Stielow B."/>
            <person name="Szollosi G."/>
            <person name="Zifcakova L."/>
            <person name="Stursova M."/>
            <person name="Spatafora J.W."/>
            <person name="Tedersoo L."/>
            <person name="Vaario L.-M."/>
            <person name="Yamada A."/>
            <person name="Yan M."/>
            <person name="Wang P."/>
            <person name="Xu J."/>
            <person name="Bruns T."/>
            <person name="Baldrian P."/>
            <person name="Vilgalys R."/>
            <person name="Henrissat B."/>
            <person name="Grigoriev I.V."/>
            <person name="Hibbett D."/>
            <person name="Nagy L.G."/>
            <person name="Martin F.M."/>
        </authorList>
    </citation>
    <scope>NUCLEOTIDE SEQUENCE</scope>
    <source>
        <strain evidence="1">Prilba</strain>
    </source>
</reference>
<name>A0A9P5N045_9AGAM</name>
<sequence length="84" mass="9498">MAPGIVYKDNRYTIVFKDEVTEDTVMKYMNDIVDAGGRLTQSFDPFLNGFCAAIPESYFRLLNKNTTDIDYIGIPEPEGLPKRG</sequence>
<accession>A0A9P5N045</accession>
<proteinExistence type="predicted"/>